<dbReference type="GO" id="GO:0003677">
    <property type="term" value="F:DNA binding"/>
    <property type="evidence" value="ECO:0007669"/>
    <property type="project" value="InterPro"/>
</dbReference>
<keyword evidence="3" id="KW-1185">Reference proteome</keyword>
<keyword evidence="2" id="KW-0614">Plasmid</keyword>
<dbReference type="Proteomes" id="UP000008703">
    <property type="component" value="Plasmid pSTRVI01"/>
</dbReference>
<dbReference type="EMBL" id="CP002995">
    <property type="protein sequence ID" value="AEM88587.1"/>
    <property type="molecule type" value="Genomic_DNA"/>
</dbReference>
<dbReference type="HOGENOM" id="CLU_127701_0_0_11"/>
<accession>G2PH13</accession>
<evidence type="ECO:0000313" key="2">
    <source>
        <dbReference type="EMBL" id="AEM88587.1"/>
    </source>
</evidence>
<dbReference type="CDD" id="cd00093">
    <property type="entry name" value="HTH_XRE"/>
    <property type="match status" value="1"/>
</dbReference>
<sequence length="140" mass="15751">MDTFSERLNRLFEVVHPQDRGPYSNQEVAKLLHERGGPTLSHVYLWQLRTGRRDNPTRRHLEALAEFFGVPVAYFFDDGIALQVESAIALWQGLRNNQQVQKIAMRAAHLTPEGQAAVLGVVEQILREASATAPMDGDDD</sequence>
<evidence type="ECO:0000259" key="1">
    <source>
        <dbReference type="PROSITE" id="PS50943"/>
    </source>
</evidence>
<organism evidence="2 3">
    <name type="scientific">Streptomyces violaceusniger (strain Tu 4113)</name>
    <dbReference type="NCBI Taxonomy" id="653045"/>
    <lineage>
        <taxon>Bacteria</taxon>
        <taxon>Bacillati</taxon>
        <taxon>Actinomycetota</taxon>
        <taxon>Actinomycetes</taxon>
        <taxon>Kitasatosporales</taxon>
        <taxon>Streptomycetaceae</taxon>
        <taxon>Streptomyces</taxon>
        <taxon>Streptomyces violaceusniger group</taxon>
    </lineage>
</organism>
<reference evidence="2" key="1">
    <citation type="submission" date="2011-08" db="EMBL/GenBank/DDBJ databases">
        <title>Complete sequence of plasmid 1 of Streptomyces violaceusniger Tu 4113.</title>
        <authorList>
            <consortium name="US DOE Joint Genome Institute"/>
            <person name="Lucas S."/>
            <person name="Han J."/>
            <person name="Lapidus A."/>
            <person name="Cheng J.-F."/>
            <person name="Goodwin L."/>
            <person name="Pitluck S."/>
            <person name="Peters L."/>
            <person name="Ivanova N."/>
            <person name="Daligault H."/>
            <person name="Detter J.C."/>
            <person name="Han C."/>
            <person name="Tapia R."/>
            <person name="Land M."/>
            <person name="Hauser L."/>
            <person name="Kyrpides N."/>
            <person name="Ivanova N."/>
            <person name="Pagani I."/>
            <person name="Hagen A."/>
            <person name="Katz L."/>
            <person name="Fiedler H.-P."/>
            <person name="Keasling J."/>
            <person name="Fortman J."/>
            <person name="Woyke T."/>
        </authorList>
    </citation>
    <scope>NUCLEOTIDE SEQUENCE [LARGE SCALE GENOMIC DNA]</scope>
    <source>
        <strain evidence="2">Tu 4113</strain>
        <plasmid evidence="2">pSTRVI01</plasmid>
    </source>
</reference>
<name>G2PH13_STRV4</name>
<dbReference type="AlphaFoldDB" id="G2PH13"/>
<dbReference type="InterPro" id="IPR010982">
    <property type="entry name" value="Lambda_DNA-bd_dom_sf"/>
</dbReference>
<dbReference type="RefSeq" id="WP_014043522.1">
    <property type="nucleotide sequence ID" value="NC_015951.1"/>
</dbReference>
<dbReference type="Gene3D" id="1.10.260.40">
    <property type="entry name" value="lambda repressor-like DNA-binding domains"/>
    <property type="match status" value="1"/>
</dbReference>
<dbReference type="SUPFAM" id="SSF47413">
    <property type="entry name" value="lambda repressor-like DNA-binding domains"/>
    <property type="match status" value="1"/>
</dbReference>
<geneLocation type="plasmid" evidence="2 3">
    <name>pSTRVI01</name>
</geneLocation>
<proteinExistence type="predicted"/>
<feature type="domain" description="HTH cro/C1-type" evidence="1">
    <location>
        <begin position="40"/>
        <end position="75"/>
    </location>
</feature>
<dbReference type="KEGG" id="svl:Strvi_9314"/>
<gene>
    <name evidence="2" type="ORF">Strvi_9314</name>
</gene>
<dbReference type="InterPro" id="IPR001387">
    <property type="entry name" value="Cro/C1-type_HTH"/>
</dbReference>
<evidence type="ECO:0000313" key="3">
    <source>
        <dbReference type="Proteomes" id="UP000008703"/>
    </source>
</evidence>
<dbReference type="PROSITE" id="PS50943">
    <property type="entry name" value="HTH_CROC1"/>
    <property type="match status" value="1"/>
</dbReference>
<protein>
    <recommendedName>
        <fullName evidence="1">HTH cro/C1-type domain-containing protein</fullName>
    </recommendedName>
</protein>